<protein>
    <submittedName>
        <fullName evidence="2">Uncharacterized protein</fullName>
    </submittedName>
</protein>
<gene>
    <name evidence="2" type="ORF">TCAL_08978</name>
</gene>
<accession>A0A553PME2</accession>
<proteinExistence type="predicted"/>
<dbReference type="Proteomes" id="UP000318571">
    <property type="component" value="Chromosome 11"/>
</dbReference>
<dbReference type="EMBL" id="VCGU01000003">
    <property type="protein sequence ID" value="TRY78847.1"/>
    <property type="molecule type" value="Genomic_DNA"/>
</dbReference>
<sequence>MKLLLVFTILFGLGLAAPSGNQKISESSGSLIFIPISPNQLIELFQYLNAGPYSKENTEDYSTFIDVETDEDILKQDEPVQEGPELYSNGLVPIREKRSAEPEPFFLLARLFGFRPTRRSRRFKGRRHFG</sequence>
<keyword evidence="1" id="KW-0732">Signal</keyword>
<reference evidence="2 3" key="1">
    <citation type="journal article" date="2018" name="Nat. Ecol. Evol.">
        <title>Genomic signatures of mitonuclear coevolution across populations of Tigriopus californicus.</title>
        <authorList>
            <person name="Barreto F.S."/>
            <person name="Watson E.T."/>
            <person name="Lima T.G."/>
            <person name="Willett C.S."/>
            <person name="Edmands S."/>
            <person name="Li W."/>
            <person name="Burton R.S."/>
        </authorList>
    </citation>
    <scope>NUCLEOTIDE SEQUENCE [LARGE SCALE GENOMIC DNA]</scope>
    <source>
        <strain evidence="2 3">San Diego</strain>
    </source>
</reference>
<dbReference type="AlphaFoldDB" id="A0A553PME2"/>
<feature type="signal peptide" evidence="1">
    <location>
        <begin position="1"/>
        <end position="16"/>
    </location>
</feature>
<organism evidence="2 3">
    <name type="scientific">Tigriopus californicus</name>
    <name type="common">Marine copepod</name>
    <dbReference type="NCBI Taxonomy" id="6832"/>
    <lineage>
        <taxon>Eukaryota</taxon>
        <taxon>Metazoa</taxon>
        <taxon>Ecdysozoa</taxon>
        <taxon>Arthropoda</taxon>
        <taxon>Crustacea</taxon>
        <taxon>Multicrustacea</taxon>
        <taxon>Hexanauplia</taxon>
        <taxon>Copepoda</taxon>
        <taxon>Harpacticoida</taxon>
        <taxon>Harpacticidae</taxon>
        <taxon>Tigriopus</taxon>
    </lineage>
</organism>
<evidence type="ECO:0000313" key="3">
    <source>
        <dbReference type="Proteomes" id="UP000318571"/>
    </source>
</evidence>
<name>A0A553PME2_TIGCA</name>
<comment type="caution">
    <text evidence="2">The sequence shown here is derived from an EMBL/GenBank/DDBJ whole genome shotgun (WGS) entry which is preliminary data.</text>
</comment>
<evidence type="ECO:0000256" key="1">
    <source>
        <dbReference type="SAM" id="SignalP"/>
    </source>
</evidence>
<feature type="chain" id="PRO_5021825487" evidence="1">
    <location>
        <begin position="17"/>
        <end position="130"/>
    </location>
</feature>
<keyword evidence="3" id="KW-1185">Reference proteome</keyword>
<evidence type="ECO:0000313" key="2">
    <source>
        <dbReference type="EMBL" id="TRY78847.1"/>
    </source>
</evidence>